<organism evidence="4 5">
    <name type="scientific">Arcobacter roscoffensis</name>
    <dbReference type="NCBI Taxonomy" id="2961520"/>
    <lineage>
        <taxon>Bacteria</taxon>
        <taxon>Pseudomonadati</taxon>
        <taxon>Campylobacterota</taxon>
        <taxon>Epsilonproteobacteria</taxon>
        <taxon>Campylobacterales</taxon>
        <taxon>Arcobacteraceae</taxon>
        <taxon>Arcobacter</taxon>
    </lineage>
</organism>
<dbReference type="InterPro" id="IPR043128">
    <property type="entry name" value="Rev_trsase/Diguanyl_cyclase"/>
</dbReference>
<evidence type="ECO:0000256" key="1">
    <source>
        <dbReference type="SAM" id="Phobius"/>
    </source>
</evidence>
<dbReference type="PANTHER" id="PTHR33121:SF71">
    <property type="entry name" value="OXYGEN SENSOR PROTEIN DOSP"/>
    <property type="match status" value="1"/>
</dbReference>
<feature type="transmembrane region" description="Helical" evidence="1">
    <location>
        <begin position="6"/>
        <end position="29"/>
    </location>
</feature>
<dbReference type="InterPro" id="IPR029151">
    <property type="entry name" value="Sensor-like_sf"/>
</dbReference>
<dbReference type="InterPro" id="IPR050706">
    <property type="entry name" value="Cyclic-di-GMP_PDE-like"/>
</dbReference>
<evidence type="ECO:0000313" key="4">
    <source>
        <dbReference type="EMBL" id="UTJ06653.1"/>
    </source>
</evidence>
<dbReference type="InterPro" id="IPR029787">
    <property type="entry name" value="Nucleotide_cyclase"/>
</dbReference>
<keyword evidence="1" id="KW-1133">Transmembrane helix</keyword>
<dbReference type="SUPFAM" id="SSF55073">
    <property type="entry name" value="Nucleotide cyclase"/>
    <property type="match status" value="1"/>
</dbReference>
<dbReference type="SMART" id="SM00267">
    <property type="entry name" value="GGDEF"/>
    <property type="match status" value="1"/>
</dbReference>
<dbReference type="Gene3D" id="3.30.450.20">
    <property type="entry name" value="PAS domain"/>
    <property type="match status" value="1"/>
</dbReference>
<dbReference type="SUPFAM" id="SSF103190">
    <property type="entry name" value="Sensory domain-like"/>
    <property type="match status" value="1"/>
</dbReference>
<name>A0ABY5E7G6_9BACT</name>
<reference evidence="4" key="1">
    <citation type="submission" date="2022-07" db="EMBL/GenBank/DDBJ databases">
        <title>Arcobacter roscoffensis sp. nov., a marine bacterium isolated from coastal seawater collected from Roscoff, France.</title>
        <authorList>
            <person name="Pascual J."/>
            <person name="Lepeaux C."/>
            <person name="Methner A."/>
            <person name="Overmann J."/>
        </authorList>
    </citation>
    <scope>NUCLEOTIDE SEQUENCE</scope>
    <source>
        <strain evidence="4">ARW1-2F2</strain>
    </source>
</reference>
<dbReference type="InterPro" id="IPR048760">
    <property type="entry name" value="VP0354-like_sensor_dom"/>
</dbReference>
<sequence>MNKVSYKFSFIFIYFTIVIISFFILFFIIDNNNLTNINKVSSNKFYEEYNEKNSKIQSFLKLYNESLISLSQNKLFKEYLQNEQNKDYVDDLFASYLKFLPNVFQIRYIDENGLEKIRVEKSTLKNTNHIFIKSEDELQNKSQSSYFKKFINLQDNQLGLSNINLNKEHGKVDKNKTITLRMASLVRTKEKARKGFVVLNIDLTNFFEILENSSFYNVMLIDNKGRFLLHYDKKRGIRTSSFESFDIYNELGKNAALKVLSNDSFINEKLFSKKIDLSNKNQNIKIVFKSKFDTLIKEQKDNEILIYVFIVFLTLLFLPITLYFSKKPESLRNQINLQNVTDPITRLPNKQQLINDLESAYYDEFILVLISIDNYQKIQNVYGYKIADKIVVKCSIFLKNYLKNSNAFKLYKTSKNHFALFYKNIDKKTLKDLQNSIENNYDDFELLVSIGTSSTSNINKKLEKLQEASIAIEVCNEKKIDVCIYEENLAKDITLNKKNLQTVKIIRDALKNDDVIIQFQAIYNNFKNKIDKYETLVRIKKDDKLIYPNDFISIAKDIKKYKDLTKIVIDKAFEYFQDKDYEFSINLTLEDINDKEIKSHLFKQIQKYNISEKLVLEIVESEAIENIEEFKEFLKDVKSYGCQVAIDDFGSGYSNYEYIVKLSEYIDYVKLDGSLITTVHKDPKVHVLVGSIKFICDTLQIKLIAEYVEDLELFDYVKSMGIDYSQGYYIGKSQDEVD</sequence>
<dbReference type="CDD" id="cd01948">
    <property type="entry name" value="EAL"/>
    <property type="match status" value="1"/>
</dbReference>
<evidence type="ECO:0000313" key="5">
    <source>
        <dbReference type="Proteomes" id="UP001060012"/>
    </source>
</evidence>
<keyword evidence="1" id="KW-0472">Membrane</keyword>
<feature type="domain" description="EAL" evidence="2">
    <location>
        <begin position="499"/>
        <end position="738"/>
    </location>
</feature>
<dbReference type="Pfam" id="PF21623">
    <property type="entry name" value="HK_sensor_dom_bact"/>
    <property type="match status" value="1"/>
</dbReference>
<dbReference type="PANTHER" id="PTHR33121">
    <property type="entry name" value="CYCLIC DI-GMP PHOSPHODIESTERASE PDEF"/>
    <property type="match status" value="1"/>
</dbReference>
<dbReference type="Gene3D" id="3.30.70.270">
    <property type="match status" value="1"/>
</dbReference>
<keyword evidence="5" id="KW-1185">Reference proteome</keyword>
<gene>
    <name evidence="4" type="ORF">NJU99_00760</name>
</gene>
<evidence type="ECO:0000259" key="2">
    <source>
        <dbReference type="PROSITE" id="PS50883"/>
    </source>
</evidence>
<dbReference type="PROSITE" id="PS50883">
    <property type="entry name" value="EAL"/>
    <property type="match status" value="1"/>
</dbReference>
<evidence type="ECO:0000259" key="3">
    <source>
        <dbReference type="PROSITE" id="PS50887"/>
    </source>
</evidence>
<keyword evidence="1" id="KW-0812">Transmembrane</keyword>
<dbReference type="InterPro" id="IPR000160">
    <property type="entry name" value="GGDEF_dom"/>
</dbReference>
<feature type="transmembrane region" description="Helical" evidence="1">
    <location>
        <begin position="304"/>
        <end position="324"/>
    </location>
</feature>
<dbReference type="EMBL" id="CP100595">
    <property type="protein sequence ID" value="UTJ06653.1"/>
    <property type="molecule type" value="Genomic_DNA"/>
</dbReference>
<dbReference type="Proteomes" id="UP001060012">
    <property type="component" value="Chromosome"/>
</dbReference>
<feature type="domain" description="GGDEF" evidence="3">
    <location>
        <begin position="363"/>
        <end position="487"/>
    </location>
</feature>
<dbReference type="RefSeq" id="WP_254576832.1">
    <property type="nucleotide sequence ID" value="NZ_CP100595.1"/>
</dbReference>
<protein>
    <submittedName>
        <fullName evidence="4">EAL domain-containing protein</fullName>
    </submittedName>
</protein>
<dbReference type="InterPro" id="IPR035919">
    <property type="entry name" value="EAL_sf"/>
</dbReference>
<dbReference type="SMART" id="SM00052">
    <property type="entry name" value="EAL"/>
    <property type="match status" value="1"/>
</dbReference>
<proteinExistence type="predicted"/>
<dbReference type="SUPFAM" id="SSF141868">
    <property type="entry name" value="EAL domain-like"/>
    <property type="match status" value="1"/>
</dbReference>
<dbReference type="InterPro" id="IPR001633">
    <property type="entry name" value="EAL_dom"/>
</dbReference>
<dbReference type="Pfam" id="PF00563">
    <property type="entry name" value="EAL"/>
    <property type="match status" value="1"/>
</dbReference>
<accession>A0ABY5E7G6</accession>
<dbReference type="Pfam" id="PF00990">
    <property type="entry name" value="GGDEF"/>
    <property type="match status" value="1"/>
</dbReference>
<dbReference type="PROSITE" id="PS50887">
    <property type="entry name" value="GGDEF"/>
    <property type="match status" value="1"/>
</dbReference>
<dbReference type="Gene3D" id="3.20.20.450">
    <property type="entry name" value="EAL domain"/>
    <property type="match status" value="1"/>
</dbReference>